<proteinExistence type="predicted"/>
<name>W1VRB1_9ACTO</name>
<evidence type="ECO:0000313" key="1">
    <source>
        <dbReference type="EMBL" id="ETJ06684.1"/>
    </source>
</evidence>
<accession>W1VRB1</accession>
<organism evidence="1 2">
    <name type="scientific">Actinomyces urogenitalis DORA_12</name>
    <dbReference type="NCBI Taxonomy" id="1403939"/>
    <lineage>
        <taxon>Bacteria</taxon>
        <taxon>Bacillati</taxon>
        <taxon>Actinomycetota</taxon>
        <taxon>Actinomycetes</taxon>
        <taxon>Actinomycetales</taxon>
        <taxon>Actinomycetaceae</taxon>
        <taxon>Actinomyces</taxon>
    </lineage>
</organism>
<dbReference type="NCBIfam" id="NF041390">
    <property type="entry name" value="TadE_Rv3655c"/>
    <property type="match status" value="1"/>
</dbReference>
<dbReference type="EMBL" id="AZLV01000236">
    <property type="protein sequence ID" value="ETJ06684.1"/>
    <property type="molecule type" value="Genomic_DNA"/>
</dbReference>
<comment type="caution">
    <text evidence="1">The sequence shown here is derived from an EMBL/GenBank/DDBJ whole genome shotgun (WGS) entry which is preliminary data.</text>
</comment>
<sequence length="72" mass="7071">MVTAETAVVLPSVIIVLALALSAISAGATQLRVTDAARSAARAAALGRSDLDVVVAAAAGRASLAVERGELT</sequence>
<protein>
    <submittedName>
        <fullName evidence="1">TadE family protein</fullName>
    </submittedName>
</protein>
<dbReference type="AlphaFoldDB" id="W1VRB1"/>
<feature type="non-terminal residue" evidence="1">
    <location>
        <position position="72"/>
    </location>
</feature>
<evidence type="ECO:0000313" key="2">
    <source>
        <dbReference type="Proteomes" id="UP000018852"/>
    </source>
</evidence>
<reference evidence="1 2" key="1">
    <citation type="submission" date="2013-12" db="EMBL/GenBank/DDBJ databases">
        <title>A Varibaculum cambriense genome reconstructed from a premature infant gut community with otherwise low bacterial novelty that shifts toward anaerobic metabolism during the third week of life.</title>
        <authorList>
            <person name="Brown C.T."/>
            <person name="Sharon I."/>
            <person name="Thomas B.C."/>
            <person name="Castelle C.J."/>
            <person name="Morowitz M.J."/>
            <person name="Banfield J.F."/>
        </authorList>
    </citation>
    <scope>NUCLEOTIDE SEQUENCE [LARGE SCALE GENOMIC DNA]</scope>
    <source>
        <strain evidence="2">DORA_12</strain>
    </source>
</reference>
<dbReference type="InterPro" id="IPR049790">
    <property type="entry name" value="Rv3655c/TadE"/>
</dbReference>
<gene>
    <name evidence="1" type="ORF">Q605_AUC00236G0001</name>
</gene>
<dbReference type="Proteomes" id="UP000018852">
    <property type="component" value="Unassembled WGS sequence"/>
</dbReference>